<reference evidence="2 4" key="1">
    <citation type="submission" date="2007-08" db="EMBL/GenBank/DDBJ databases">
        <title>Draft genome sequence of Clostridium leptum (DSM 753).</title>
        <authorList>
            <person name="Sudarsanam P."/>
            <person name="Ley R."/>
            <person name="Guruge J."/>
            <person name="Turnbaugh P.J."/>
            <person name="Mahowald M."/>
            <person name="Liep D."/>
            <person name="Gordon J."/>
        </authorList>
    </citation>
    <scope>NUCLEOTIDE SEQUENCE [LARGE SCALE GENOMIC DNA]</scope>
    <source>
        <strain evidence="2 4">DSM 753</strain>
    </source>
</reference>
<gene>
    <name evidence="3" type="ORF">CH238_12305</name>
    <name evidence="2" type="ORF">CLOLEP_00815</name>
</gene>
<feature type="domain" description="Ig-like" evidence="1">
    <location>
        <begin position="36"/>
        <end position="84"/>
    </location>
</feature>
<dbReference type="Pfam" id="PF07523">
    <property type="entry name" value="Big_3"/>
    <property type="match status" value="1"/>
</dbReference>
<evidence type="ECO:0000259" key="1">
    <source>
        <dbReference type="Pfam" id="PF07523"/>
    </source>
</evidence>
<dbReference type="EMBL" id="ABCB02000015">
    <property type="protein sequence ID" value="EDO62396.1"/>
    <property type="molecule type" value="Genomic_DNA"/>
</dbReference>
<dbReference type="Proteomes" id="UP000003490">
    <property type="component" value="Unassembled WGS sequence"/>
</dbReference>
<sequence length="89" mass="9952">MQELTYAGKNATFAVNVKKAEEPAPEVTLESITFSRPTKTEYRIGEKLDLIGLVVIAHYSDGSYQEVTDYEVSGFDCMEAEKRQLLSVT</sequence>
<protein>
    <recommendedName>
        <fullName evidence="1">Ig-like domain-containing protein</fullName>
    </recommendedName>
</protein>
<reference evidence="3 5" key="3">
    <citation type="submission" date="2017-07" db="EMBL/GenBank/DDBJ databases">
        <title>Prevalence of linear plasmids in Cutibacterium (Propionibacterium) acnes isolates obtained from prostatic tissue.</title>
        <authorList>
            <person name="Davidsson S."/>
            <person name="Carlsson J."/>
            <person name="Molling P."/>
            <person name="Andren O."/>
            <person name="Andersson S.-O."/>
            <person name="Brzuszkiewicz E."/>
            <person name="Poehlein A."/>
            <person name="Al-Zeer M."/>
            <person name="Brinkmann V."/>
            <person name="Scavenius C."/>
            <person name="Nazipi S."/>
            <person name="Soderquist B."/>
            <person name="Bruggemann H."/>
        </authorList>
    </citation>
    <scope>NUCLEOTIDE SEQUENCE [LARGE SCALE GENOMIC DNA]</scope>
    <source>
        <strain evidence="3 5">DSM 753</strain>
    </source>
</reference>
<dbReference type="AlphaFoldDB" id="A7VQI5"/>
<dbReference type="HOGENOM" id="CLU_2449400_0_0_9"/>
<keyword evidence="5" id="KW-1185">Reference proteome</keyword>
<dbReference type="EMBL" id="NOXF01000011">
    <property type="protein sequence ID" value="PEQ23749.1"/>
    <property type="molecule type" value="Genomic_DNA"/>
</dbReference>
<organism evidence="2 4">
    <name type="scientific">[Clostridium] leptum DSM 753</name>
    <dbReference type="NCBI Taxonomy" id="428125"/>
    <lineage>
        <taxon>Bacteria</taxon>
        <taxon>Bacillati</taxon>
        <taxon>Bacillota</taxon>
        <taxon>Clostridia</taxon>
        <taxon>Eubacteriales</taxon>
        <taxon>Oscillospiraceae</taxon>
        <taxon>Oscillospiraceae incertae sedis</taxon>
    </lineage>
</organism>
<reference evidence="2 4" key="2">
    <citation type="submission" date="2007-08" db="EMBL/GenBank/DDBJ databases">
        <authorList>
            <person name="Fulton L."/>
            <person name="Clifton S."/>
            <person name="Fulton B."/>
            <person name="Xu J."/>
            <person name="Minx P."/>
            <person name="Pepin K.H."/>
            <person name="Johnson M."/>
            <person name="Thiruvilangam P."/>
            <person name="Bhonagiri V."/>
            <person name="Nash W.E."/>
            <person name="Wang C."/>
            <person name="Mardis E.R."/>
            <person name="Wilson R.K."/>
        </authorList>
    </citation>
    <scope>NUCLEOTIDE SEQUENCE [LARGE SCALE GENOMIC DNA]</scope>
    <source>
        <strain evidence="2 4">DSM 753</strain>
    </source>
</reference>
<name>A7VQI5_9FIRM</name>
<dbReference type="Proteomes" id="UP000220611">
    <property type="component" value="Unassembled WGS sequence"/>
</dbReference>
<accession>A7VQI5</accession>
<evidence type="ECO:0000313" key="5">
    <source>
        <dbReference type="Proteomes" id="UP000220611"/>
    </source>
</evidence>
<evidence type="ECO:0000313" key="4">
    <source>
        <dbReference type="Proteomes" id="UP000003490"/>
    </source>
</evidence>
<evidence type="ECO:0000313" key="2">
    <source>
        <dbReference type="EMBL" id="EDO62396.1"/>
    </source>
</evidence>
<dbReference type="Gene3D" id="2.60.40.3630">
    <property type="match status" value="1"/>
</dbReference>
<dbReference type="OrthoDB" id="3333873at2"/>
<comment type="caution">
    <text evidence="2">The sequence shown here is derived from an EMBL/GenBank/DDBJ whole genome shotgun (WGS) entry which is preliminary data.</text>
</comment>
<dbReference type="InterPro" id="IPR022038">
    <property type="entry name" value="Ig-like_bact"/>
</dbReference>
<proteinExistence type="predicted"/>
<evidence type="ECO:0000313" key="3">
    <source>
        <dbReference type="EMBL" id="PEQ23749.1"/>
    </source>
</evidence>